<dbReference type="Proteomes" id="UP000035212">
    <property type="component" value="Chromosome"/>
</dbReference>
<reference evidence="4" key="2">
    <citation type="submission" date="2015-03" db="EMBL/GenBank/DDBJ databases">
        <authorList>
            <person name="Deng P."/>
            <person name="Lu S."/>
        </authorList>
    </citation>
    <scope>NUCLEOTIDE SEQUENCE [LARGE SCALE GENOMIC DNA]</scope>
    <source>
        <strain evidence="4">UFB2</strain>
    </source>
</reference>
<feature type="domain" description="Metallo-beta-lactamase" evidence="2">
    <location>
        <begin position="18"/>
        <end position="218"/>
    </location>
</feature>
<reference evidence="3 4" key="1">
    <citation type="journal article" date="2015" name="Stand. Genomic Sci.">
        <title>Complete genome of Pseudomonas chlororaphis strain UFB2, a soil bacterium with antibacterial activity against bacterial canker pathogen of tomato.</title>
        <authorList>
            <person name="Deng P."/>
            <person name="Wang X."/>
            <person name="Baird S.M."/>
            <person name="Lu S.E."/>
        </authorList>
    </citation>
    <scope>NUCLEOTIDE SEQUENCE [LARGE SCALE GENOMIC DNA]</scope>
    <source>
        <strain evidence="3 4">UFB2</strain>
    </source>
</reference>
<evidence type="ECO:0000256" key="1">
    <source>
        <dbReference type="ARBA" id="ARBA00022801"/>
    </source>
</evidence>
<protein>
    <recommendedName>
        <fullName evidence="2">Metallo-beta-lactamase domain-containing protein</fullName>
    </recommendedName>
</protein>
<dbReference type="PANTHER" id="PTHR43546">
    <property type="entry name" value="UPF0173 METAL-DEPENDENT HYDROLASE MJ1163-RELATED"/>
    <property type="match status" value="1"/>
</dbReference>
<name>A0A0G3GIQ2_9PSED</name>
<dbReference type="SUPFAM" id="SSF56281">
    <property type="entry name" value="Metallo-hydrolase/oxidoreductase"/>
    <property type="match status" value="1"/>
</dbReference>
<dbReference type="InterPro" id="IPR050114">
    <property type="entry name" value="UPF0173_UPF0282_UlaG_hydrolase"/>
</dbReference>
<dbReference type="PANTHER" id="PTHR43546:SF9">
    <property type="entry name" value="L-ASCORBATE-6-PHOSPHATE LACTONASE ULAG-RELATED"/>
    <property type="match status" value="1"/>
</dbReference>
<gene>
    <name evidence="3" type="ORF">VM99_24210</name>
</gene>
<evidence type="ECO:0000313" key="3">
    <source>
        <dbReference type="EMBL" id="AKK01014.1"/>
    </source>
</evidence>
<evidence type="ECO:0000313" key="4">
    <source>
        <dbReference type="Proteomes" id="UP000035212"/>
    </source>
</evidence>
<dbReference type="RefSeq" id="WP_047738995.1">
    <property type="nucleotide sequence ID" value="NZ_CP176709.1"/>
</dbReference>
<dbReference type="Gene3D" id="3.60.15.10">
    <property type="entry name" value="Ribonuclease Z/Hydroxyacylglutathione hydrolase-like"/>
    <property type="match status" value="1"/>
</dbReference>
<dbReference type="PATRIC" id="fig|587753.11.peg.4966"/>
<dbReference type="GO" id="GO:0016787">
    <property type="term" value="F:hydrolase activity"/>
    <property type="evidence" value="ECO:0007669"/>
    <property type="project" value="UniProtKB-KW"/>
</dbReference>
<evidence type="ECO:0000259" key="2">
    <source>
        <dbReference type="Pfam" id="PF12706"/>
    </source>
</evidence>
<proteinExistence type="predicted"/>
<organism evidence="3 4">
    <name type="scientific">Pseudomonas chlororaphis</name>
    <dbReference type="NCBI Taxonomy" id="587753"/>
    <lineage>
        <taxon>Bacteria</taxon>
        <taxon>Pseudomonadati</taxon>
        <taxon>Pseudomonadota</taxon>
        <taxon>Gammaproteobacteria</taxon>
        <taxon>Pseudomonadales</taxon>
        <taxon>Pseudomonadaceae</taxon>
        <taxon>Pseudomonas</taxon>
    </lineage>
</organism>
<dbReference type="InterPro" id="IPR001279">
    <property type="entry name" value="Metallo-B-lactamas"/>
</dbReference>
<dbReference type="Pfam" id="PF12706">
    <property type="entry name" value="Lactamase_B_2"/>
    <property type="match status" value="1"/>
</dbReference>
<dbReference type="EMBL" id="CP011020">
    <property type="protein sequence ID" value="AKK01014.1"/>
    <property type="molecule type" value="Genomic_DNA"/>
</dbReference>
<keyword evidence="1" id="KW-0378">Hydrolase</keyword>
<accession>A0A0G3GIQ2</accession>
<dbReference type="InterPro" id="IPR036866">
    <property type="entry name" value="RibonucZ/Hydroxyglut_hydro"/>
</dbReference>
<sequence length="255" mass="27840">MKVTQIRNATLIIEYAGTRFLIDPLLAKKGAYPGFEGTANSHLFNPTVALPVSMEDILNVDAVIVTHTHPDHWDEAAKALVPKQLPIFVQNEEDRELILSQGFGDVRLIKGALFNGVSLAQTLGQHGTDGAMAAMGEILGEVCGVMFSHPDEKTLYLAGDTIWNQYVQDALQQFQPEVVILNAGDAQVIGLGSIIMGKQDVYEVFQAAPQATLIATHMESVNHAVLTRKELREFSVEKGMTDRLLIPEDGETCSL</sequence>
<dbReference type="AlphaFoldDB" id="A0A0G3GIQ2"/>